<evidence type="ECO:0000256" key="4">
    <source>
        <dbReference type="ARBA" id="ARBA00023128"/>
    </source>
</evidence>
<keyword evidence="3 6" id="KW-1133">Transmembrane helix</keyword>
<dbReference type="GeneID" id="33555481"/>
<dbReference type="InParanoid" id="A0A1Y1U7K2"/>
<dbReference type="PANTHER" id="PTHR28234:SF1">
    <property type="entry name" value="NUCLEAR CONTROL OF ATPASE PROTEIN 2"/>
    <property type="match status" value="1"/>
</dbReference>
<dbReference type="STRING" id="4999.A0A1Y1U7K2"/>
<organism evidence="7 8">
    <name type="scientific">Kockovaella imperatae</name>
    <dbReference type="NCBI Taxonomy" id="4999"/>
    <lineage>
        <taxon>Eukaryota</taxon>
        <taxon>Fungi</taxon>
        <taxon>Dikarya</taxon>
        <taxon>Basidiomycota</taxon>
        <taxon>Agaricomycotina</taxon>
        <taxon>Tremellomycetes</taxon>
        <taxon>Tremellales</taxon>
        <taxon>Cuniculitremaceae</taxon>
        <taxon>Kockovaella</taxon>
    </lineage>
</organism>
<feature type="transmembrane region" description="Helical" evidence="6">
    <location>
        <begin position="450"/>
        <end position="475"/>
    </location>
</feature>
<keyword evidence="5 6" id="KW-0472">Membrane</keyword>
<comment type="subcellular location">
    <subcellularLocation>
        <location evidence="1">Mitochondrion membrane</location>
        <topology evidence="1">Multi-pass membrane protein</topology>
    </subcellularLocation>
</comment>
<dbReference type="InterPro" id="IPR013946">
    <property type="entry name" value="NCA2-like"/>
</dbReference>
<dbReference type="FunCoup" id="A0A1Y1U7K2">
    <property type="interactions" value="30"/>
</dbReference>
<dbReference type="Pfam" id="PF08637">
    <property type="entry name" value="NCA2"/>
    <property type="match status" value="1"/>
</dbReference>
<dbReference type="EMBL" id="NBSH01000016">
    <property type="protein sequence ID" value="ORX33993.1"/>
    <property type="molecule type" value="Genomic_DNA"/>
</dbReference>
<proteinExistence type="predicted"/>
<evidence type="ECO:0000256" key="2">
    <source>
        <dbReference type="ARBA" id="ARBA00022692"/>
    </source>
</evidence>
<dbReference type="RefSeq" id="XP_021868281.1">
    <property type="nucleotide sequence ID" value="XM_022013673.1"/>
</dbReference>
<dbReference type="PANTHER" id="PTHR28234">
    <property type="entry name" value="NUCLEAR CONTROL OF ATPASE PROTEIN 2"/>
    <property type="match status" value="1"/>
</dbReference>
<evidence type="ECO:0000256" key="6">
    <source>
        <dbReference type="SAM" id="Phobius"/>
    </source>
</evidence>
<keyword evidence="2 6" id="KW-0812">Transmembrane</keyword>
<keyword evidence="4" id="KW-0496">Mitochondrion</keyword>
<evidence type="ECO:0000313" key="7">
    <source>
        <dbReference type="EMBL" id="ORX33993.1"/>
    </source>
</evidence>
<protein>
    <submittedName>
        <fullName evidence="7">ATP synthase regulation protein NCA2-domain-containing protein</fullName>
    </submittedName>
</protein>
<dbReference type="AlphaFoldDB" id="A0A1Y1U7K2"/>
<evidence type="ECO:0000256" key="1">
    <source>
        <dbReference type="ARBA" id="ARBA00004225"/>
    </source>
</evidence>
<keyword evidence="8" id="KW-1185">Reference proteome</keyword>
<dbReference type="OrthoDB" id="413313at2759"/>
<comment type="caution">
    <text evidence="7">The sequence shown here is derived from an EMBL/GenBank/DDBJ whole genome shotgun (WGS) entry which is preliminary data.</text>
</comment>
<gene>
    <name evidence="7" type="ORF">BD324DRAFT_584247</name>
</gene>
<evidence type="ECO:0000313" key="8">
    <source>
        <dbReference type="Proteomes" id="UP000193218"/>
    </source>
</evidence>
<accession>A0A1Y1U7K2</accession>
<sequence>MWFSAPTQTFASESLDFQLASISTLPINLSSQLSTSAAPNSALVAALHELSTTKPPIRNKLESVLQTLVEERPSTKGAQNVRGVDKVMQEEIVARAVTMIWKEVLDQLMEVARELESERRYWENVLNSQLGVGVYFVQTLPQRVLRALPPKDTFSVRSFTSLQTSSLFPHSPSAAISTLLSPYTLTRREVLRSFKAVTRARDLVATRIGILATRGPRWTSEKLEEETERIFGVIADVLEIPDRSDSSGPGLTVAPYTLLDVLKKDLPRSKEHVKTALEQHARPGRLTRLWFPLLFLPPMLYFTISTIGRNGPWLRQQLGNAKETIRGFFVSWVWEPLEGIGKTLRGGGEGLGVAPTTVKSDQASLERMVMDLGRDYYHLSGAELENLGRQVKEGDMDAVLKVYEKELQSPVKNALLGYLVRTLLIQVQKTKTDLSLSLLSLDHLLRSQQLTFAFVGVAPSVLILYGVGGWLRGFWRGEQRGKSRRKTYFYGLRDIERLLLVAPKKGEEMSVQDRGLLIVAVSGLRSWARGMGATQDAFLDDLRLVEDPQLSRGTKLRAVERIWRSWGHDGRQRP</sequence>
<evidence type="ECO:0000256" key="5">
    <source>
        <dbReference type="ARBA" id="ARBA00023136"/>
    </source>
</evidence>
<dbReference type="Proteomes" id="UP000193218">
    <property type="component" value="Unassembled WGS sequence"/>
</dbReference>
<dbReference type="GO" id="GO:0005741">
    <property type="term" value="C:mitochondrial outer membrane"/>
    <property type="evidence" value="ECO:0007669"/>
    <property type="project" value="TreeGrafter"/>
</dbReference>
<reference evidence="7 8" key="1">
    <citation type="submission" date="2017-03" db="EMBL/GenBank/DDBJ databases">
        <title>Widespread Adenine N6-methylation of Active Genes in Fungi.</title>
        <authorList>
            <consortium name="DOE Joint Genome Institute"/>
            <person name="Mondo S.J."/>
            <person name="Dannebaum R.O."/>
            <person name="Kuo R.C."/>
            <person name="Louie K.B."/>
            <person name="Bewick A.J."/>
            <person name="Labutti K."/>
            <person name="Haridas S."/>
            <person name="Kuo A."/>
            <person name="Salamov A."/>
            <person name="Ahrendt S.R."/>
            <person name="Lau R."/>
            <person name="Bowen B.P."/>
            <person name="Lipzen A."/>
            <person name="Sullivan W."/>
            <person name="Andreopoulos W.B."/>
            <person name="Clum A."/>
            <person name="Lindquist E."/>
            <person name="Daum C."/>
            <person name="Northen T.R."/>
            <person name="Ramamoorthy G."/>
            <person name="Schmitz R.J."/>
            <person name="Gryganskyi A."/>
            <person name="Culley D."/>
            <person name="Magnuson J."/>
            <person name="James T.Y."/>
            <person name="O'Malley M.A."/>
            <person name="Stajich J.E."/>
            <person name="Spatafora J.W."/>
            <person name="Visel A."/>
            <person name="Grigoriev I.V."/>
        </authorList>
    </citation>
    <scope>NUCLEOTIDE SEQUENCE [LARGE SCALE GENOMIC DNA]</scope>
    <source>
        <strain evidence="7 8">NRRL Y-17943</strain>
    </source>
</reference>
<evidence type="ECO:0000256" key="3">
    <source>
        <dbReference type="ARBA" id="ARBA00022989"/>
    </source>
</evidence>
<name>A0A1Y1U7K2_9TREE</name>